<dbReference type="GO" id="GO:0016987">
    <property type="term" value="F:sigma factor activity"/>
    <property type="evidence" value="ECO:0007669"/>
    <property type="project" value="UniProtKB-KW"/>
</dbReference>
<dbReference type="Gene3D" id="1.10.1740.10">
    <property type="match status" value="1"/>
</dbReference>
<evidence type="ECO:0000313" key="5">
    <source>
        <dbReference type="EMBL" id="OBQ62168.1"/>
    </source>
</evidence>
<dbReference type="Pfam" id="PF04542">
    <property type="entry name" value="Sigma70_r2"/>
    <property type="match status" value="1"/>
</dbReference>
<evidence type="ECO:0000256" key="3">
    <source>
        <dbReference type="ARBA" id="ARBA00023082"/>
    </source>
</evidence>
<dbReference type="GO" id="GO:0006352">
    <property type="term" value="P:DNA-templated transcription initiation"/>
    <property type="evidence" value="ECO:0007669"/>
    <property type="project" value="InterPro"/>
</dbReference>
<keyword evidence="3" id="KW-0731">Sigma factor</keyword>
<dbReference type="InterPro" id="IPR007627">
    <property type="entry name" value="RNA_pol_sigma70_r2"/>
</dbReference>
<dbReference type="EMBL" id="LYTK01000020">
    <property type="protein sequence ID" value="OBQ62168.1"/>
    <property type="molecule type" value="Genomic_DNA"/>
</dbReference>
<gene>
    <name evidence="5" type="ORF">A8145_21135</name>
</gene>
<dbReference type="InterPro" id="IPR013325">
    <property type="entry name" value="RNA_pol_sigma_r2"/>
</dbReference>
<dbReference type="NCBIfam" id="TIGR02937">
    <property type="entry name" value="sigma70-ECF"/>
    <property type="match status" value="1"/>
</dbReference>
<organism evidence="5 6">
    <name type="scientific">Rhizobium loti</name>
    <name type="common">Mesorhizobium loti</name>
    <dbReference type="NCBI Taxonomy" id="381"/>
    <lineage>
        <taxon>Bacteria</taxon>
        <taxon>Pseudomonadati</taxon>
        <taxon>Pseudomonadota</taxon>
        <taxon>Alphaproteobacteria</taxon>
        <taxon>Hyphomicrobiales</taxon>
        <taxon>Phyllobacteriaceae</taxon>
        <taxon>Mesorhizobium</taxon>
    </lineage>
</organism>
<dbReference type="Proteomes" id="UP000093737">
    <property type="component" value="Unassembled WGS sequence"/>
</dbReference>
<sequence>MNRDDISRLILRTSMQDRAAFDLLYRHTSGKLFGICLGILGHRCEAEEALQEVYVKIWSKADRFVISELSPISWLAAIARNHAIDRVRSRRPATADLAAADDVADPTPLAEALLIAADDTKRVHRCIDALGREKAEAVRGAYIEGLSYAQLAERHDVPINTMRTWLRRGLINIRANFGK</sequence>
<dbReference type="SUPFAM" id="SSF88946">
    <property type="entry name" value="Sigma2 domain of RNA polymerase sigma factors"/>
    <property type="match status" value="1"/>
</dbReference>
<evidence type="ECO:0000256" key="2">
    <source>
        <dbReference type="ARBA" id="ARBA00023015"/>
    </source>
</evidence>
<evidence type="ECO:0000256" key="4">
    <source>
        <dbReference type="ARBA" id="ARBA00023163"/>
    </source>
</evidence>
<dbReference type="InterPro" id="IPR014284">
    <property type="entry name" value="RNA_pol_sigma-70_dom"/>
</dbReference>
<dbReference type="InterPro" id="IPR013249">
    <property type="entry name" value="RNA_pol_sigma70_r4_t2"/>
</dbReference>
<keyword evidence="4" id="KW-0804">Transcription</keyword>
<reference evidence="5 6" key="1">
    <citation type="submission" date="2016-05" db="EMBL/GenBank/DDBJ databases">
        <authorList>
            <person name="Ramsay J.P."/>
        </authorList>
    </citation>
    <scope>NUCLEOTIDE SEQUENCE [LARGE SCALE GENOMIC DNA]</scope>
    <source>
        <strain evidence="5 6">NZP2042</strain>
    </source>
</reference>
<dbReference type="AlphaFoldDB" id="A0A6M7U3M6"/>
<dbReference type="Gene3D" id="1.10.10.10">
    <property type="entry name" value="Winged helix-like DNA-binding domain superfamily/Winged helix DNA-binding domain"/>
    <property type="match status" value="1"/>
</dbReference>
<accession>A0A6M7U3M6</accession>
<comment type="similarity">
    <text evidence="1">Belongs to the sigma-70 factor family. ECF subfamily.</text>
</comment>
<dbReference type="InterPro" id="IPR013324">
    <property type="entry name" value="RNA_pol_sigma_r3/r4-like"/>
</dbReference>
<dbReference type="SUPFAM" id="SSF88659">
    <property type="entry name" value="Sigma3 and sigma4 domains of RNA polymerase sigma factors"/>
    <property type="match status" value="1"/>
</dbReference>
<comment type="caution">
    <text evidence="5">The sequence shown here is derived from an EMBL/GenBank/DDBJ whole genome shotgun (WGS) entry which is preliminary data.</text>
</comment>
<evidence type="ECO:0000313" key="6">
    <source>
        <dbReference type="Proteomes" id="UP000093737"/>
    </source>
</evidence>
<dbReference type="Pfam" id="PF08281">
    <property type="entry name" value="Sigma70_r4_2"/>
    <property type="match status" value="1"/>
</dbReference>
<protein>
    <submittedName>
        <fullName evidence="5">RNA polymerase subunit sigma</fullName>
    </submittedName>
</protein>
<name>A0A6M7U3M6_RHILI</name>
<dbReference type="InterPro" id="IPR036388">
    <property type="entry name" value="WH-like_DNA-bd_sf"/>
</dbReference>
<dbReference type="GO" id="GO:0003677">
    <property type="term" value="F:DNA binding"/>
    <property type="evidence" value="ECO:0007669"/>
    <property type="project" value="InterPro"/>
</dbReference>
<dbReference type="PANTHER" id="PTHR43133:SF62">
    <property type="entry name" value="RNA POLYMERASE SIGMA FACTOR SIGZ"/>
    <property type="match status" value="1"/>
</dbReference>
<proteinExistence type="inferred from homology"/>
<dbReference type="PANTHER" id="PTHR43133">
    <property type="entry name" value="RNA POLYMERASE ECF-TYPE SIGMA FACTO"/>
    <property type="match status" value="1"/>
</dbReference>
<dbReference type="InterPro" id="IPR039425">
    <property type="entry name" value="RNA_pol_sigma-70-like"/>
</dbReference>
<evidence type="ECO:0000256" key="1">
    <source>
        <dbReference type="ARBA" id="ARBA00010641"/>
    </source>
</evidence>
<dbReference type="RefSeq" id="WP_056572389.1">
    <property type="nucleotide sequence ID" value="NZ_CP033334.1"/>
</dbReference>
<keyword evidence="2" id="KW-0805">Transcription regulation</keyword>